<evidence type="ECO:0000256" key="2">
    <source>
        <dbReference type="ARBA" id="ARBA00022723"/>
    </source>
</evidence>
<evidence type="ECO:0000259" key="3">
    <source>
        <dbReference type="Pfam" id="PF13359"/>
    </source>
</evidence>
<dbReference type="GO" id="GO:0046872">
    <property type="term" value="F:metal ion binding"/>
    <property type="evidence" value="ECO:0007669"/>
    <property type="project" value="UniProtKB-KW"/>
</dbReference>
<dbReference type="VEuPathDB" id="FungiDB:AeMF1_014624"/>
<comment type="cofactor">
    <cofactor evidence="1">
        <name>a divalent metal cation</name>
        <dbReference type="ChEBI" id="CHEBI:60240"/>
    </cofactor>
</comment>
<sequence>MTSEAFFLHGCQLTRHPPNGSLVVRMRRFREMFGTSPKCCHQVWELSRTTQPSNTTPTHLLWALMFFNSYSTESEYHALTGADEKTFRKWCWTWVNMISELDCINWDNRFDNAHPEATLFVSLDGTDFRIREPSEFDPCWYSHKFHGPGLRYEIGICIATGWIVWAHGGVPCGSWPDLRLARDAFCSFVGPNEMTLADRGYCDPRYFIYPRPGRDDVRRQKEVMARHETCNRRLKQFRVLGGVFRHQLYLHPICFHAVVNLTQLMIELGEELYSVM</sequence>
<dbReference type="InterPro" id="IPR027806">
    <property type="entry name" value="HARBI1_dom"/>
</dbReference>
<name>A0A6G0XFV5_9STRA</name>
<dbReference type="AlphaFoldDB" id="A0A6G0XFV5"/>
<proteinExistence type="predicted"/>
<reference evidence="4 5" key="1">
    <citation type="submission" date="2019-07" db="EMBL/GenBank/DDBJ databases">
        <title>Genomics analysis of Aphanomyces spp. identifies a new class of oomycete effector associated with host adaptation.</title>
        <authorList>
            <person name="Gaulin E."/>
        </authorList>
    </citation>
    <scope>NUCLEOTIDE SEQUENCE [LARGE SCALE GENOMIC DNA]</scope>
    <source>
        <strain evidence="4 5">ATCC 201684</strain>
    </source>
</reference>
<protein>
    <recommendedName>
        <fullName evidence="3">DDE Tnp4 domain-containing protein</fullName>
    </recommendedName>
</protein>
<keyword evidence="2" id="KW-0479">Metal-binding</keyword>
<evidence type="ECO:0000313" key="4">
    <source>
        <dbReference type="EMBL" id="KAF0738930.1"/>
    </source>
</evidence>
<dbReference type="Proteomes" id="UP000481153">
    <property type="component" value="Unassembled WGS sequence"/>
</dbReference>
<gene>
    <name evidence="4" type="ORF">Ae201684_005301</name>
</gene>
<feature type="domain" description="DDE Tnp4" evidence="3">
    <location>
        <begin position="123"/>
        <end position="247"/>
    </location>
</feature>
<dbReference type="EMBL" id="VJMJ01000068">
    <property type="protein sequence ID" value="KAF0738930.1"/>
    <property type="molecule type" value="Genomic_DNA"/>
</dbReference>
<comment type="caution">
    <text evidence="4">The sequence shown here is derived from an EMBL/GenBank/DDBJ whole genome shotgun (WGS) entry which is preliminary data.</text>
</comment>
<evidence type="ECO:0000313" key="5">
    <source>
        <dbReference type="Proteomes" id="UP000481153"/>
    </source>
</evidence>
<evidence type="ECO:0000256" key="1">
    <source>
        <dbReference type="ARBA" id="ARBA00001968"/>
    </source>
</evidence>
<accession>A0A6G0XFV5</accession>
<organism evidence="4 5">
    <name type="scientific">Aphanomyces euteiches</name>
    <dbReference type="NCBI Taxonomy" id="100861"/>
    <lineage>
        <taxon>Eukaryota</taxon>
        <taxon>Sar</taxon>
        <taxon>Stramenopiles</taxon>
        <taxon>Oomycota</taxon>
        <taxon>Saprolegniomycetes</taxon>
        <taxon>Saprolegniales</taxon>
        <taxon>Verrucalvaceae</taxon>
        <taxon>Aphanomyces</taxon>
    </lineage>
</organism>
<keyword evidence="5" id="KW-1185">Reference proteome</keyword>
<dbReference type="Pfam" id="PF13359">
    <property type="entry name" value="DDE_Tnp_4"/>
    <property type="match status" value="1"/>
</dbReference>